<feature type="compositionally biased region" description="Low complexity" evidence="1">
    <location>
        <begin position="290"/>
        <end position="311"/>
    </location>
</feature>
<dbReference type="Gene3D" id="2.130.10.10">
    <property type="entry name" value="YVTN repeat-like/Quinoprotein amine dehydrogenase"/>
    <property type="match status" value="1"/>
</dbReference>
<name>A0ABT6WVR7_9ACTN</name>
<evidence type="ECO:0000313" key="3">
    <source>
        <dbReference type="EMBL" id="MDI6103831.1"/>
    </source>
</evidence>
<evidence type="ECO:0000259" key="2">
    <source>
        <dbReference type="Pfam" id="PF13360"/>
    </source>
</evidence>
<gene>
    <name evidence="3" type="ORF">QLQ12_34975</name>
</gene>
<feature type="region of interest" description="Disordered" evidence="1">
    <location>
        <begin position="279"/>
        <end position="324"/>
    </location>
</feature>
<dbReference type="InterPro" id="IPR011047">
    <property type="entry name" value="Quinoprotein_ADH-like_sf"/>
</dbReference>
<proteinExistence type="predicted"/>
<evidence type="ECO:0000313" key="4">
    <source>
        <dbReference type="Proteomes" id="UP001241758"/>
    </source>
</evidence>
<dbReference type="InterPro" id="IPR002372">
    <property type="entry name" value="PQQ_rpt_dom"/>
</dbReference>
<comment type="caution">
    <text evidence="3">The sequence shown here is derived from an EMBL/GenBank/DDBJ whole genome shotgun (WGS) entry which is preliminary data.</text>
</comment>
<keyword evidence="4" id="KW-1185">Reference proteome</keyword>
<evidence type="ECO:0000256" key="1">
    <source>
        <dbReference type="SAM" id="MobiDB-lite"/>
    </source>
</evidence>
<dbReference type="SUPFAM" id="SSF50998">
    <property type="entry name" value="Quinoprotein alcohol dehydrogenase-like"/>
    <property type="match status" value="1"/>
</dbReference>
<accession>A0ABT6WVR7</accession>
<protein>
    <submittedName>
        <fullName evidence="3">PQQ-binding-like beta-propeller repeat protein</fullName>
    </submittedName>
</protein>
<dbReference type="EMBL" id="JASCTH010000028">
    <property type="protein sequence ID" value="MDI6103831.1"/>
    <property type="molecule type" value="Genomic_DNA"/>
</dbReference>
<reference evidence="3 4" key="1">
    <citation type="submission" date="2023-05" db="EMBL/GenBank/DDBJ databases">
        <title>Actinoplanes sp. NEAU-A12 genome sequencing.</title>
        <authorList>
            <person name="Wang Z.-S."/>
        </authorList>
    </citation>
    <scope>NUCLEOTIDE SEQUENCE [LARGE SCALE GENOMIC DNA]</scope>
    <source>
        <strain evidence="3 4">NEAU-A12</strain>
    </source>
</reference>
<dbReference type="RefSeq" id="WP_282765072.1">
    <property type="nucleotide sequence ID" value="NZ_JASCTH010000028.1"/>
</dbReference>
<dbReference type="Proteomes" id="UP001241758">
    <property type="component" value="Unassembled WGS sequence"/>
</dbReference>
<sequence length="439" mass="45912">MNRVLLRIMVAGLLLVVSGLIGWRVLAPAELSAVAKSSKIPSPSVRQGVAGRLSLAPLVVDGRLRVYAAKHQVRADGPADRRAVYTPRWSFRRWPAQLSAVVAVGTTVVTRWSDGKLVGIDSYSGKVMWRADGPSGPGFAAHRTGAEAVWNPPGLRVAAGTVVVTQGQDLAGYAATTGQSTWKTSVPAGCAEGFTTAGNAYVCATGAYDAMTGVPLAGWPPGPYQPVGCWNSECEAFRDGSGQGWLATAATPRRVPALDDPAATIAAGIIVTPWSSAATAPSPPAPIPAPSTDSVAPSPAGSPVPSSASPSASPPEDAPAEAGVSGRALDGTLLWTLPGKARVLGGNRNTVLLLSPKNYLNGVDVRTGKPRFWFRLVYRGDKTENINWKPGLYHVTEGFLAMERLNKKASDDPESPNYYLSLDAVVIAALPDEAIQPPR</sequence>
<dbReference type="InterPro" id="IPR015943">
    <property type="entry name" value="WD40/YVTN_repeat-like_dom_sf"/>
</dbReference>
<dbReference type="Pfam" id="PF13360">
    <property type="entry name" value="PQQ_2"/>
    <property type="match status" value="1"/>
</dbReference>
<feature type="domain" description="Pyrrolo-quinoline quinone repeat" evidence="2">
    <location>
        <begin position="45"/>
        <end position="132"/>
    </location>
</feature>
<organism evidence="3 4">
    <name type="scientific">Actinoplanes sandaracinus</name>
    <dbReference type="NCBI Taxonomy" id="3045177"/>
    <lineage>
        <taxon>Bacteria</taxon>
        <taxon>Bacillati</taxon>
        <taxon>Actinomycetota</taxon>
        <taxon>Actinomycetes</taxon>
        <taxon>Micromonosporales</taxon>
        <taxon>Micromonosporaceae</taxon>
        <taxon>Actinoplanes</taxon>
    </lineage>
</organism>